<evidence type="ECO:0000313" key="2">
    <source>
        <dbReference type="EMBL" id="KAK3008645.1"/>
    </source>
</evidence>
<dbReference type="EMBL" id="JAVXUP010001732">
    <property type="protein sequence ID" value="KAK3008645.1"/>
    <property type="molecule type" value="Genomic_DNA"/>
</dbReference>
<accession>A0AA88VN83</accession>
<name>A0AA88VN83_9ASTE</name>
<evidence type="ECO:0000313" key="3">
    <source>
        <dbReference type="Proteomes" id="UP001188597"/>
    </source>
</evidence>
<dbReference type="Pfam" id="PF16413">
    <property type="entry name" value="Mlh1_C"/>
    <property type="match status" value="1"/>
</dbReference>
<protein>
    <recommendedName>
        <fullName evidence="1">DNA mismatch repair protein Mlh1 C-terminal domain-containing protein</fullName>
    </recommendedName>
</protein>
<organism evidence="2 3">
    <name type="scientific">Escallonia herrerae</name>
    <dbReference type="NCBI Taxonomy" id="1293975"/>
    <lineage>
        <taxon>Eukaryota</taxon>
        <taxon>Viridiplantae</taxon>
        <taxon>Streptophyta</taxon>
        <taxon>Embryophyta</taxon>
        <taxon>Tracheophyta</taxon>
        <taxon>Spermatophyta</taxon>
        <taxon>Magnoliopsida</taxon>
        <taxon>eudicotyledons</taxon>
        <taxon>Gunneridae</taxon>
        <taxon>Pentapetalae</taxon>
        <taxon>asterids</taxon>
        <taxon>campanulids</taxon>
        <taxon>Escalloniales</taxon>
        <taxon>Escalloniaceae</taxon>
        <taxon>Escallonia</taxon>
    </lineage>
</organism>
<dbReference type="InterPro" id="IPR032189">
    <property type="entry name" value="Mlh1_C"/>
</dbReference>
<sequence>MGARLEELVRAHGNVLEGHMGAVLDGHGGAVLGGSTGLEHDTVEDEFEHELLSEAENAWAQREWSIQHVLFPSIRLFFKPPTSMATNGTFVQFYLILLDTNSTAQNPILEPPFLQTCLKC</sequence>
<keyword evidence="3" id="KW-1185">Reference proteome</keyword>
<reference evidence="2" key="1">
    <citation type="submission" date="2022-12" db="EMBL/GenBank/DDBJ databases">
        <title>Draft genome assemblies for two species of Escallonia (Escalloniales).</title>
        <authorList>
            <person name="Chanderbali A."/>
            <person name="Dervinis C."/>
            <person name="Anghel I."/>
            <person name="Soltis D."/>
            <person name="Soltis P."/>
            <person name="Zapata F."/>
        </authorList>
    </citation>
    <scope>NUCLEOTIDE SEQUENCE</scope>
    <source>
        <strain evidence="2">UCBG64.0493</strain>
        <tissue evidence="2">Leaf</tissue>
    </source>
</reference>
<proteinExistence type="predicted"/>
<feature type="domain" description="DNA mismatch repair protein Mlh1 C-terminal" evidence="1">
    <location>
        <begin position="43"/>
        <end position="92"/>
    </location>
</feature>
<comment type="caution">
    <text evidence="2">The sequence shown here is derived from an EMBL/GenBank/DDBJ whole genome shotgun (WGS) entry which is preliminary data.</text>
</comment>
<gene>
    <name evidence="2" type="ORF">RJ639_013454</name>
</gene>
<evidence type="ECO:0000259" key="1">
    <source>
        <dbReference type="Pfam" id="PF16413"/>
    </source>
</evidence>
<dbReference type="AlphaFoldDB" id="A0AA88VN83"/>
<dbReference type="Proteomes" id="UP001188597">
    <property type="component" value="Unassembled WGS sequence"/>
</dbReference>